<dbReference type="Gene3D" id="2.40.50.140">
    <property type="entry name" value="Nucleic acid-binding proteins"/>
    <property type="match status" value="1"/>
</dbReference>
<evidence type="ECO:0000259" key="5">
    <source>
        <dbReference type="Pfam" id="PF14743"/>
    </source>
</evidence>
<feature type="domain" description="DNA ligase OB-like" evidence="5">
    <location>
        <begin position="227"/>
        <end position="292"/>
    </location>
</feature>
<keyword evidence="2" id="KW-0235">DNA replication</keyword>
<name>A0ABQ6FFT2_9RHOO</name>
<protein>
    <submittedName>
        <fullName evidence="6">ATP-dependent DNA ligase</fullName>
    </submittedName>
</protein>
<dbReference type="Gene3D" id="3.30.470.30">
    <property type="entry name" value="DNA ligase/mRNA capping enzyme"/>
    <property type="match status" value="1"/>
</dbReference>
<sequence>MVLKTPLETRRAWLRGGICAALAAAFGGPARLLAAVGVVAPPLLLAEVLRGDVDVTRYWVSEKLDGVRAVWDGRVLRFRSGRVVNAPAWFVAGLPPEPLDGELWLGRGRFEDLSGIVRRREPRDDDWRKVRFMVFEQPGGEGSFTERIARLQAIVARAGVPWLAVVEQFRVADRPALQAKLDEVVAGGGEGLMLHLADAPYLTGRSDVLLKLKPLLDAEATVIAHLPGRGRLDGLTGALLVETDKGVRFQLGTGFTDAERRNPPPVGSLVTFVYRDLTQDGVPRFASYLRRREVF</sequence>
<dbReference type="Pfam" id="PF14743">
    <property type="entry name" value="DNA_ligase_OB_2"/>
    <property type="match status" value="1"/>
</dbReference>
<dbReference type="EMBL" id="BSPX01000097">
    <property type="protein sequence ID" value="GLT24493.1"/>
    <property type="molecule type" value="Genomic_DNA"/>
</dbReference>
<keyword evidence="3" id="KW-0227">DNA damage</keyword>
<dbReference type="NCBIfam" id="NF006592">
    <property type="entry name" value="PRK09125.1"/>
    <property type="match status" value="1"/>
</dbReference>
<dbReference type="SUPFAM" id="SSF56091">
    <property type="entry name" value="DNA ligase/mRNA capping enzyme, catalytic domain"/>
    <property type="match status" value="1"/>
</dbReference>
<dbReference type="CDD" id="cd07896">
    <property type="entry name" value="Adenylation_kDNA_ligase_like"/>
    <property type="match status" value="1"/>
</dbReference>
<dbReference type="GO" id="GO:0016874">
    <property type="term" value="F:ligase activity"/>
    <property type="evidence" value="ECO:0007669"/>
    <property type="project" value="UniProtKB-KW"/>
</dbReference>
<proteinExistence type="predicted"/>
<dbReference type="PANTHER" id="PTHR47810">
    <property type="entry name" value="DNA LIGASE"/>
    <property type="match status" value="1"/>
</dbReference>
<dbReference type="InterPro" id="IPR029319">
    <property type="entry name" value="DNA_ligase_OB"/>
</dbReference>
<dbReference type="SUPFAM" id="SSF50249">
    <property type="entry name" value="Nucleic acid-binding proteins"/>
    <property type="match status" value="1"/>
</dbReference>
<dbReference type="PANTHER" id="PTHR47810:SF1">
    <property type="entry name" value="DNA LIGASE B"/>
    <property type="match status" value="1"/>
</dbReference>
<evidence type="ECO:0000256" key="2">
    <source>
        <dbReference type="ARBA" id="ARBA00022705"/>
    </source>
</evidence>
<evidence type="ECO:0000256" key="1">
    <source>
        <dbReference type="ARBA" id="ARBA00022598"/>
    </source>
</evidence>
<dbReference type="CDD" id="cd08041">
    <property type="entry name" value="OBF_kDNA_ligase_like"/>
    <property type="match status" value="1"/>
</dbReference>
<keyword evidence="4" id="KW-0234">DNA repair</keyword>
<dbReference type="RefSeq" id="WP_284189658.1">
    <property type="nucleotide sequence ID" value="NZ_BSPX01000097.1"/>
</dbReference>
<keyword evidence="1 6" id="KW-0436">Ligase</keyword>
<comment type="caution">
    <text evidence="6">The sequence shown here is derived from an EMBL/GenBank/DDBJ whole genome shotgun (WGS) entry which is preliminary data.</text>
</comment>
<gene>
    <name evidence="6" type="ORF">GCM10007933_39740</name>
</gene>
<evidence type="ECO:0000313" key="6">
    <source>
        <dbReference type="EMBL" id="GLT24493.1"/>
    </source>
</evidence>
<evidence type="ECO:0000313" key="7">
    <source>
        <dbReference type="Proteomes" id="UP001157167"/>
    </source>
</evidence>
<dbReference type="InterPro" id="IPR050326">
    <property type="entry name" value="NAD_dep_DNA_ligaseB"/>
</dbReference>
<evidence type="ECO:0000256" key="4">
    <source>
        <dbReference type="ARBA" id="ARBA00023204"/>
    </source>
</evidence>
<organism evidence="6 7">
    <name type="scientific">Zoogloea oryzae</name>
    <dbReference type="NCBI Taxonomy" id="310767"/>
    <lineage>
        <taxon>Bacteria</taxon>
        <taxon>Pseudomonadati</taxon>
        <taxon>Pseudomonadota</taxon>
        <taxon>Betaproteobacteria</taxon>
        <taxon>Rhodocyclales</taxon>
        <taxon>Zoogloeaceae</taxon>
        <taxon>Zoogloea</taxon>
    </lineage>
</organism>
<dbReference type="PROSITE" id="PS51318">
    <property type="entry name" value="TAT"/>
    <property type="match status" value="1"/>
</dbReference>
<accession>A0ABQ6FFT2</accession>
<keyword evidence="7" id="KW-1185">Reference proteome</keyword>
<reference evidence="7" key="1">
    <citation type="journal article" date="2019" name="Int. J. Syst. Evol. Microbiol.">
        <title>The Global Catalogue of Microorganisms (GCM) 10K type strain sequencing project: providing services to taxonomists for standard genome sequencing and annotation.</title>
        <authorList>
            <consortium name="The Broad Institute Genomics Platform"/>
            <consortium name="The Broad Institute Genome Sequencing Center for Infectious Disease"/>
            <person name="Wu L."/>
            <person name="Ma J."/>
        </authorList>
    </citation>
    <scope>NUCLEOTIDE SEQUENCE [LARGE SCALE GENOMIC DNA]</scope>
    <source>
        <strain evidence="7">NBRC 102407</strain>
    </source>
</reference>
<dbReference type="Gene3D" id="3.30.1490.70">
    <property type="match status" value="1"/>
</dbReference>
<dbReference type="Proteomes" id="UP001157167">
    <property type="component" value="Unassembled WGS sequence"/>
</dbReference>
<dbReference type="InterPro" id="IPR006311">
    <property type="entry name" value="TAT_signal"/>
</dbReference>
<evidence type="ECO:0000256" key="3">
    <source>
        <dbReference type="ARBA" id="ARBA00022763"/>
    </source>
</evidence>
<dbReference type="InterPro" id="IPR012340">
    <property type="entry name" value="NA-bd_OB-fold"/>
</dbReference>